<gene>
    <name evidence="1" type="ORF">HHL11_11280</name>
</gene>
<reference evidence="1 2" key="1">
    <citation type="submission" date="2020-04" db="EMBL/GenBank/DDBJ databases">
        <title>Ramlibacter sp. G-1-2-2 isolated from soil.</title>
        <authorList>
            <person name="Dahal R.H."/>
        </authorList>
    </citation>
    <scope>NUCLEOTIDE SEQUENCE [LARGE SCALE GENOMIC DNA]</scope>
    <source>
        <strain evidence="1 2">G-1-2-2</strain>
    </source>
</reference>
<keyword evidence="2" id="KW-1185">Reference proteome</keyword>
<dbReference type="EMBL" id="JABBFX010000001">
    <property type="protein sequence ID" value="NML44336.1"/>
    <property type="molecule type" value="Genomic_DNA"/>
</dbReference>
<proteinExistence type="predicted"/>
<dbReference type="Proteomes" id="UP000541185">
    <property type="component" value="Unassembled WGS sequence"/>
</dbReference>
<evidence type="ECO:0000313" key="2">
    <source>
        <dbReference type="Proteomes" id="UP000541185"/>
    </source>
</evidence>
<evidence type="ECO:0000313" key="1">
    <source>
        <dbReference type="EMBL" id="NML44336.1"/>
    </source>
</evidence>
<dbReference type="AlphaFoldDB" id="A0A848H057"/>
<protein>
    <submittedName>
        <fullName evidence="1">Uncharacterized protein</fullName>
    </submittedName>
</protein>
<comment type="caution">
    <text evidence="1">The sequence shown here is derived from an EMBL/GenBank/DDBJ whole genome shotgun (WGS) entry which is preliminary data.</text>
</comment>
<sequence>MVRFTSWGSAGIWLAAGAVAVGLTLLAPSERAVMGQLPPLAAKARDQRQLTLPQELPAERTLALLIFRHEQKAEARTWIDGLLAQDASIPWLKVRVLPPDEVTRQATARPLVLPTAPLPPGTLLPGARPERLLSVAANAGQLAQAMALPDTEHAQVVVLSRDGQVLAKAQGAYDEQKARALLETLRASSPLEPFRVD</sequence>
<accession>A0A848H057</accession>
<name>A0A848H057_9BURK</name>
<organism evidence="1 2">
    <name type="scientific">Ramlibacter agri</name>
    <dbReference type="NCBI Taxonomy" id="2728837"/>
    <lineage>
        <taxon>Bacteria</taxon>
        <taxon>Pseudomonadati</taxon>
        <taxon>Pseudomonadota</taxon>
        <taxon>Betaproteobacteria</taxon>
        <taxon>Burkholderiales</taxon>
        <taxon>Comamonadaceae</taxon>
        <taxon>Ramlibacter</taxon>
    </lineage>
</organism>